<accession>A0A834BF43</accession>
<organism evidence="2 3">
    <name type="scientific">Phyllostomus discolor</name>
    <name type="common">pale spear-nosed bat</name>
    <dbReference type="NCBI Taxonomy" id="89673"/>
    <lineage>
        <taxon>Eukaryota</taxon>
        <taxon>Metazoa</taxon>
        <taxon>Chordata</taxon>
        <taxon>Craniata</taxon>
        <taxon>Vertebrata</taxon>
        <taxon>Euteleostomi</taxon>
        <taxon>Mammalia</taxon>
        <taxon>Eutheria</taxon>
        <taxon>Laurasiatheria</taxon>
        <taxon>Chiroptera</taxon>
        <taxon>Yangochiroptera</taxon>
        <taxon>Phyllostomidae</taxon>
        <taxon>Phyllostominae</taxon>
        <taxon>Phyllostomus</taxon>
    </lineage>
</organism>
<protein>
    <submittedName>
        <fullName evidence="2">Microfibril associated protein 1</fullName>
    </submittedName>
</protein>
<sequence>MCRERGQTMPLWSPQMRRMKNFSSSRKPKNKKQSLRNRRRIHLATLGYGVCRTVLVKMWKRDWLDIGK</sequence>
<name>A0A834BF43_9CHIR</name>
<evidence type="ECO:0000313" key="3">
    <source>
        <dbReference type="Proteomes" id="UP000664940"/>
    </source>
</evidence>
<evidence type="ECO:0000256" key="1">
    <source>
        <dbReference type="SAM" id="MobiDB-lite"/>
    </source>
</evidence>
<dbReference type="Proteomes" id="UP000664940">
    <property type="component" value="Unassembled WGS sequence"/>
</dbReference>
<gene>
    <name evidence="2" type="ORF">HJG60_012924</name>
</gene>
<reference evidence="2 3" key="1">
    <citation type="journal article" date="2020" name="Nature">
        <title>Six reference-quality genomes reveal evolution of bat adaptations.</title>
        <authorList>
            <person name="Jebb D."/>
            <person name="Huang Z."/>
            <person name="Pippel M."/>
            <person name="Hughes G.M."/>
            <person name="Lavrichenko K."/>
            <person name="Devanna P."/>
            <person name="Winkler S."/>
            <person name="Jermiin L.S."/>
            <person name="Skirmuntt E.C."/>
            <person name="Katzourakis A."/>
            <person name="Burkitt-Gray L."/>
            <person name="Ray D.A."/>
            <person name="Sullivan K.A.M."/>
            <person name="Roscito J.G."/>
            <person name="Kirilenko B.M."/>
            <person name="Davalos L.M."/>
            <person name="Corthals A.P."/>
            <person name="Power M.L."/>
            <person name="Jones G."/>
            <person name="Ransome R.D."/>
            <person name="Dechmann D.K.N."/>
            <person name="Locatelli A.G."/>
            <person name="Puechmaille S.J."/>
            <person name="Fedrigo O."/>
            <person name="Jarvis E.D."/>
            <person name="Hiller M."/>
            <person name="Vernes S.C."/>
            <person name="Myers E.W."/>
            <person name="Teeling E.C."/>
        </authorList>
    </citation>
    <scope>NUCLEOTIDE SEQUENCE [LARGE SCALE GENOMIC DNA]</scope>
    <source>
        <strain evidence="2">Bat1K_MPI-CBG_1</strain>
    </source>
</reference>
<comment type="caution">
    <text evidence="2">The sequence shown here is derived from an EMBL/GenBank/DDBJ whole genome shotgun (WGS) entry which is preliminary data.</text>
</comment>
<dbReference type="AlphaFoldDB" id="A0A834BF43"/>
<dbReference type="EMBL" id="JABVXQ010000001">
    <property type="protein sequence ID" value="KAF6131463.1"/>
    <property type="molecule type" value="Genomic_DNA"/>
</dbReference>
<feature type="region of interest" description="Disordered" evidence="1">
    <location>
        <begin position="1"/>
        <end position="38"/>
    </location>
</feature>
<evidence type="ECO:0000313" key="2">
    <source>
        <dbReference type="EMBL" id="KAF6131463.1"/>
    </source>
</evidence>
<proteinExistence type="predicted"/>
<feature type="compositionally biased region" description="Basic residues" evidence="1">
    <location>
        <begin position="26"/>
        <end position="38"/>
    </location>
</feature>